<reference evidence="3 4" key="1">
    <citation type="submission" date="2020-08" db="EMBL/GenBank/DDBJ databases">
        <title>Genomic Encyclopedia of Type Strains, Phase III (KMG-III): the genomes of soil and plant-associated and newly described type strains.</title>
        <authorList>
            <person name="Whitman W."/>
        </authorList>
    </citation>
    <scope>NUCLEOTIDE SEQUENCE [LARGE SCALE GENOMIC DNA]</scope>
    <source>
        <strain evidence="3 4">CECT 8075</strain>
    </source>
</reference>
<dbReference type="RefSeq" id="WP_184309848.1">
    <property type="nucleotide sequence ID" value="NZ_JACHXU010000039.1"/>
</dbReference>
<name>A0A7W5H9K1_9BACT</name>
<dbReference type="PROSITE" id="PS50110">
    <property type="entry name" value="RESPONSE_REGULATORY"/>
    <property type="match status" value="1"/>
</dbReference>
<evidence type="ECO:0000259" key="2">
    <source>
        <dbReference type="PROSITE" id="PS50110"/>
    </source>
</evidence>
<dbReference type="InterPro" id="IPR001789">
    <property type="entry name" value="Sig_transdc_resp-reg_receiver"/>
</dbReference>
<comment type="caution">
    <text evidence="1">Lacks conserved residue(s) required for the propagation of feature annotation.</text>
</comment>
<comment type="caution">
    <text evidence="3">The sequence shown here is derived from an EMBL/GenBank/DDBJ whole genome shotgun (WGS) entry which is preliminary data.</text>
</comment>
<accession>A0A7W5H9K1</accession>
<evidence type="ECO:0000256" key="1">
    <source>
        <dbReference type="PROSITE-ProRule" id="PRU00169"/>
    </source>
</evidence>
<proteinExistence type="predicted"/>
<dbReference type="Proteomes" id="UP000536179">
    <property type="component" value="Unassembled WGS sequence"/>
</dbReference>
<protein>
    <submittedName>
        <fullName evidence="3">CheY-like chemotaxis protein</fullName>
    </submittedName>
</protein>
<feature type="domain" description="Response regulatory" evidence="2">
    <location>
        <begin position="1"/>
        <end position="65"/>
    </location>
</feature>
<keyword evidence="4" id="KW-1185">Reference proteome</keyword>
<dbReference type="EMBL" id="JACHXU010000039">
    <property type="protein sequence ID" value="MBB3210489.1"/>
    <property type="molecule type" value="Genomic_DNA"/>
</dbReference>
<dbReference type="InterPro" id="IPR011006">
    <property type="entry name" value="CheY-like_superfamily"/>
</dbReference>
<sequence>MPGMNGYELAKEIRATPAFKDLFSAAMTGFGQPADREKAIQAGFDDHVVKPADFPVIEGLLRGRSR</sequence>
<dbReference type="Pfam" id="PF00072">
    <property type="entry name" value="Response_reg"/>
    <property type="match status" value="1"/>
</dbReference>
<gene>
    <name evidence="3" type="ORF">FHS27_006336</name>
</gene>
<evidence type="ECO:0000313" key="3">
    <source>
        <dbReference type="EMBL" id="MBB3210489.1"/>
    </source>
</evidence>
<dbReference type="SUPFAM" id="SSF52172">
    <property type="entry name" value="CheY-like"/>
    <property type="match status" value="1"/>
</dbReference>
<dbReference type="GO" id="GO:0000160">
    <property type="term" value="P:phosphorelay signal transduction system"/>
    <property type="evidence" value="ECO:0007669"/>
    <property type="project" value="InterPro"/>
</dbReference>
<evidence type="ECO:0000313" key="4">
    <source>
        <dbReference type="Proteomes" id="UP000536179"/>
    </source>
</evidence>
<dbReference type="Gene3D" id="3.40.50.2300">
    <property type="match status" value="1"/>
</dbReference>
<organism evidence="3 4">
    <name type="scientific">Aporhodopirellula rubra</name>
    <dbReference type="NCBI Taxonomy" id="980271"/>
    <lineage>
        <taxon>Bacteria</taxon>
        <taxon>Pseudomonadati</taxon>
        <taxon>Planctomycetota</taxon>
        <taxon>Planctomycetia</taxon>
        <taxon>Pirellulales</taxon>
        <taxon>Pirellulaceae</taxon>
        <taxon>Aporhodopirellula</taxon>
    </lineage>
</organism>
<dbReference type="AlphaFoldDB" id="A0A7W5H9K1"/>